<dbReference type="AlphaFoldDB" id="A0A016UEA6"/>
<protein>
    <submittedName>
        <fullName evidence="1">Uncharacterized protein</fullName>
    </submittedName>
</protein>
<sequence length="164" mass="19242">MFRPSPELTAFSKTLGDFPTRKVYIRVVCVVEIIYDIATSQSHSCRILLRDLLNSLLKKMTSFLEDSQPTSSFVWFFRERLNKMYPAFPPRSRVINWAEVEGALFEEYIQRKADEASKMVVEECVRMWHQLTTDVIGETVENHFYFRELLCLRVSVAVRFTPGF</sequence>
<proteinExistence type="predicted"/>
<dbReference type="Proteomes" id="UP000024635">
    <property type="component" value="Unassembled WGS sequence"/>
</dbReference>
<evidence type="ECO:0000313" key="1">
    <source>
        <dbReference type="EMBL" id="EYC12938.1"/>
    </source>
</evidence>
<organism evidence="1 2">
    <name type="scientific">Ancylostoma ceylanicum</name>
    <dbReference type="NCBI Taxonomy" id="53326"/>
    <lineage>
        <taxon>Eukaryota</taxon>
        <taxon>Metazoa</taxon>
        <taxon>Ecdysozoa</taxon>
        <taxon>Nematoda</taxon>
        <taxon>Chromadorea</taxon>
        <taxon>Rhabditida</taxon>
        <taxon>Rhabditina</taxon>
        <taxon>Rhabditomorpha</taxon>
        <taxon>Strongyloidea</taxon>
        <taxon>Ancylostomatidae</taxon>
        <taxon>Ancylostomatinae</taxon>
        <taxon>Ancylostoma</taxon>
    </lineage>
</organism>
<dbReference type="EMBL" id="JARK01001381">
    <property type="protein sequence ID" value="EYC12938.1"/>
    <property type="molecule type" value="Genomic_DNA"/>
</dbReference>
<gene>
    <name evidence="1" type="primary">Acey_s0045.g1170</name>
    <name evidence="1" type="ORF">Y032_0045g1170</name>
</gene>
<keyword evidence="2" id="KW-1185">Reference proteome</keyword>
<name>A0A016UEA6_9BILA</name>
<accession>A0A016UEA6</accession>
<evidence type="ECO:0000313" key="2">
    <source>
        <dbReference type="Proteomes" id="UP000024635"/>
    </source>
</evidence>
<comment type="caution">
    <text evidence="1">The sequence shown here is derived from an EMBL/GenBank/DDBJ whole genome shotgun (WGS) entry which is preliminary data.</text>
</comment>
<reference evidence="2" key="1">
    <citation type="journal article" date="2015" name="Nat. Genet.">
        <title>The genome and transcriptome of the zoonotic hookworm Ancylostoma ceylanicum identify infection-specific gene families.</title>
        <authorList>
            <person name="Schwarz E.M."/>
            <person name="Hu Y."/>
            <person name="Antoshechkin I."/>
            <person name="Miller M.M."/>
            <person name="Sternberg P.W."/>
            <person name="Aroian R.V."/>
        </authorList>
    </citation>
    <scope>NUCLEOTIDE SEQUENCE</scope>
    <source>
        <strain evidence="2">HY135</strain>
    </source>
</reference>